<evidence type="ECO:0000313" key="1">
    <source>
        <dbReference type="EMBL" id="EIM31201.1"/>
    </source>
</evidence>
<dbReference type="PATRIC" id="fig|864069.3.peg.201"/>
<dbReference type="AlphaFoldDB" id="I4Z4Q9"/>
<keyword evidence="2" id="KW-1185">Reference proteome</keyword>
<gene>
    <name evidence="1" type="ORF">MicloDRAFT_00001910</name>
</gene>
<dbReference type="STRING" id="864069.MicloDRAFT_00001910"/>
<name>I4Z4Q9_9HYPH</name>
<protein>
    <submittedName>
        <fullName evidence="1">Uncharacterized protein</fullName>
    </submittedName>
</protein>
<evidence type="ECO:0000313" key="2">
    <source>
        <dbReference type="Proteomes" id="UP000003947"/>
    </source>
</evidence>
<organism evidence="1 2">
    <name type="scientific">Microvirga lotononidis</name>
    <dbReference type="NCBI Taxonomy" id="864069"/>
    <lineage>
        <taxon>Bacteria</taxon>
        <taxon>Pseudomonadati</taxon>
        <taxon>Pseudomonadota</taxon>
        <taxon>Alphaproteobacteria</taxon>
        <taxon>Hyphomicrobiales</taxon>
        <taxon>Methylobacteriaceae</taxon>
        <taxon>Microvirga</taxon>
    </lineage>
</organism>
<proteinExistence type="predicted"/>
<dbReference type="Proteomes" id="UP000003947">
    <property type="component" value="Unassembled WGS sequence"/>
</dbReference>
<sequence>MSTDPAESIARHIVRHLVRGLGKTEGEGVPLQKLRHWWVLSLGQRGDAFDLGLDYASHCQWVAHGPDGMILLTDLGSTKGGRPS</sequence>
<reference evidence="1 2" key="1">
    <citation type="submission" date="2012-02" db="EMBL/GenBank/DDBJ databases">
        <title>Improved High-Quality Draft sequence of Microvirga sp. WSM3557.</title>
        <authorList>
            <consortium name="US DOE Joint Genome Institute"/>
            <person name="Lucas S."/>
            <person name="Han J."/>
            <person name="Lapidus A."/>
            <person name="Cheng J.-F."/>
            <person name="Goodwin L."/>
            <person name="Pitluck S."/>
            <person name="Peters L."/>
            <person name="Zhang X."/>
            <person name="Detter J.C."/>
            <person name="Han C."/>
            <person name="Tapia R."/>
            <person name="Land M."/>
            <person name="Hauser L."/>
            <person name="Kyrpides N."/>
            <person name="Ivanova N."/>
            <person name="Pagani I."/>
            <person name="Brau L."/>
            <person name="Yates R."/>
            <person name="O'Hara G."/>
            <person name="Rui T."/>
            <person name="Howieson J."/>
            <person name="Reeve W."/>
            <person name="Woyke T."/>
        </authorList>
    </citation>
    <scope>NUCLEOTIDE SEQUENCE [LARGE SCALE GENOMIC DNA]</scope>
    <source>
        <strain evidence="1 2">WSM3557</strain>
    </source>
</reference>
<dbReference type="HOGENOM" id="CLU_2523815_0_0_5"/>
<dbReference type="EMBL" id="JH660633">
    <property type="protein sequence ID" value="EIM31201.1"/>
    <property type="molecule type" value="Genomic_DNA"/>
</dbReference>
<accession>I4Z4Q9</accession>